<gene>
    <name evidence="2" type="ORF">A1O7_00323</name>
</gene>
<dbReference type="EMBL" id="AMGW01000001">
    <property type="protein sequence ID" value="EXJ63988.1"/>
    <property type="molecule type" value="Genomic_DNA"/>
</dbReference>
<feature type="region of interest" description="Disordered" evidence="1">
    <location>
        <begin position="668"/>
        <end position="696"/>
    </location>
</feature>
<dbReference type="eggNOG" id="ENOG502T3HB">
    <property type="taxonomic scope" value="Eukaryota"/>
</dbReference>
<evidence type="ECO:0000313" key="3">
    <source>
        <dbReference type="Proteomes" id="UP000019473"/>
    </source>
</evidence>
<dbReference type="OrthoDB" id="4151988at2759"/>
<feature type="region of interest" description="Disordered" evidence="1">
    <location>
        <begin position="575"/>
        <end position="606"/>
    </location>
</feature>
<keyword evidence="3" id="KW-1185">Reference proteome</keyword>
<feature type="region of interest" description="Disordered" evidence="1">
    <location>
        <begin position="856"/>
        <end position="923"/>
    </location>
</feature>
<dbReference type="AlphaFoldDB" id="W9W7Q3"/>
<name>W9W7Q3_9EURO</name>
<feature type="region of interest" description="Disordered" evidence="1">
    <location>
        <begin position="66"/>
        <end position="93"/>
    </location>
</feature>
<feature type="compositionally biased region" description="Polar residues" evidence="1">
    <location>
        <begin position="1"/>
        <end position="11"/>
    </location>
</feature>
<feature type="compositionally biased region" description="Low complexity" evidence="1">
    <location>
        <begin position="141"/>
        <end position="165"/>
    </location>
</feature>
<feature type="region of interest" description="Disordered" evidence="1">
    <location>
        <begin position="408"/>
        <end position="427"/>
    </location>
</feature>
<feature type="region of interest" description="Disordered" evidence="1">
    <location>
        <begin position="433"/>
        <end position="556"/>
    </location>
</feature>
<evidence type="ECO:0000256" key="1">
    <source>
        <dbReference type="SAM" id="MobiDB-lite"/>
    </source>
</evidence>
<proteinExistence type="predicted"/>
<feature type="compositionally biased region" description="Polar residues" evidence="1">
    <location>
        <begin position="446"/>
        <end position="462"/>
    </location>
</feature>
<feature type="region of interest" description="Disordered" evidence="1">
    <location>
        <begin position="809"/>
        <end position="840"/>
    </location>
</feature>
<feature type="compositionally biased region" description="Polar residues" evidence="1">
    <location>
        <begin position="809"/>
        <end position="818"/>
    </location>
</feature>
<feature type="region of interest" description="Disordered" evidence="1">
    <location>
        <begin position="112"/>
        <end position="180"/>
    </location>
</feature>
<feature type="region of interest" description="Disordered" evidence="1">
    <location>
        <begin position="1"/>
        <end position="52"/>
    </location>
</feature>
<protein>
    <submittedName>
        <fullName evidence="2">Uncharacterized protein</fullName>
    </submittedName>
</protein>
<dbReference type="HOGENOM" id="CLU_316165_0_0_1"/>
<sequence length="923" mass="98735">MRLRSSITTPTRLEDEEPVTPNNRNGTKPAHPGLMKAKATPFNPNNPPAAFPSLPLTSMAMSVENKPVSEATTTGDNETENSLPDQGSLAGITSDIHGQEDSQIQTSQIGVKVEQDDTQQDQTHEEVTQKDGSADDVVARATANQDSATTATSSTTTQTVSNNDQTAERDSNPSQQTLSSGAAHGIENQNAAATTMSTTNDSRAVRRVNWNELSLSMQYHIYKALKEYPVHPRHIIRLLGMNPSQFAQIEHAVSLRALHPASLVDLWAFCASISIPIPGIQPGMDGYQIIDPDVFKEYAAYFTFTCKYDCAFDGEVRLARRFLMDHNLSLAFMGQWELDPYGSAFLQFVPHVPSTRMTPLARASNVPRPLSDPVQNPALLPVRGRPGLINPVRPSQRAVTARNALRHPALRGQPVLPSDPAAAQHARELVDQRTQPAGRQRHPLAQVSTPGESPTPPQTGQHGAQDIVQPVPTVTRNAASRRTRQSRLRSSGAPSPPDLANVPISSNTNSHQDLPSGSKSKNAPQRTKGSRPQKKANAKRGDVTVQDQSTSSPTSASVRLVLKIDKKDGLAQVVRDAPSKTADATSSTGALKGTAASDVAQNDTVHAPPTVSARALPFSTTMSGFNRGLMMGFPSSSVAAGAADSVFAIPAIRAPANRDANLHHLIKAAPEHPKRKASQSDIRSRASKAPRTKVADTDATPAHGLVAAGIDNTDRLDSEANEAYDFGNYLRDIASAIDHRPLPSPTFSAISENADLPEFQALLEPVKHRLRGKPGEALAFSMVATSEGGDVAVSTPSTPVAELHLLQNIPSPTASGTGESVHDGTSKKSSIPTETSKKPMNKLQKLKLIVGPLSQTPTLRRSGRNSASVRGSSSTMGTGMVGHARTPATLTSTTLEATKEEAVKRRRSARLARKSLVKNEEEN</sequence>
<dbReference type="VEuPathDB" id="FungiDB:A1O7_00323"/>
<feature type="compositionally biased region" description="Basic and acidic residues" evidence="1">
    <location>
        <begin position="122"/>
        <end position="133"/>
    </location>
</feature>
<feature type="compositionally biased region" description="Polar residues" evidence="1">
    <location>
        <begin position="503"/>
        <end position="527"/>
    </location>
</feature>
<feature type="compositionally biased region" description="Basic residues" evidence="1">
    <location>
        <begin position="528"/>
        <end position="538"/>
    </location>
</feature>
<comment type="caution">
    <text evidence="2">The sequence shown here is derived from an EMBL/GenBank/DDBJ whole genome shotgun (WGS) entry which is preliminary data.</text>
</comment>
<feature type="compositionally biased region" description="Polar residues" evidence="1">
    <location>
        <begin position="545"/>
        <end position="556"/>
    </location>
</feature>
<accession>W9W7Q3</accession>
<feature type="compositionally biased region" description="Basic residues" evidence="1">
    <location>
        <begin position="904"/>
        <end position="916"/>
    </location>
</feature>
<evidence type="ECO:0000313" key="2">
    <source>
        <dbReference type="EMBL" id="EXJ63988.1"/>
    </source>
</evidence>
<feature type="compositionally biased region" description="Polar residues" evidence="1">
    <location>
        <begin position="70"/>
        <end position="85"/>
    </location>
</feature>
<feature type="compositionally biased region" description="Low complexity" evidence="1">
    <location>
        <begin position="868"/>
        <end position="882"/>
    </location>
</feature>
<dbReference type="GeneID" id="19174940"/>
<dbReference type="RefSeq" id="XP_007752555.1">
    <property type="nucleotide sequence ID" value="XM_007754365.1"/>
</dbReference>
<reference evidence="2 3" key="1">
    <citation type="submission" date="2013-03" db="EMBL/GenBank/DDBJ databases">
        <title>The Genome Sequence of Cladophialophora yegresii CBS 114405.</title>
        <authorList>
            <consortium name="The Broad Institute Genomics Platform"/>
            <person name="Cuomo C."/>
            <person name="de Hoog S."/>
            <person name="Gorbushina A."/>
            <person name="Walker B."/>
            <person name="Young S.K."/>
            <person name="Zeng Q."/>
            <person name="Gargeya S."/>
            <person name="Fitzgerald M."/>
            <person name="Haas B."/>
            <person name="Abouelleil A."/>
            <person name="Allen A.W."/>
            <person name="Alvarado L."/>
            <person name="Arachchi H.M."/>
            <person name="Berlin A.M."/>
            <person name="Chapman S.B."/>
            <person name="Gainer-Dewar J."/>
            <person name="Goldberg J."/>
            <person name="Griggs A."/>
            <person name="Gujja S."/>
            <person name="Hansen M."/>
            <person name="Howarth C."/>
            <person name="Imamovic A."/>
            <person name="Ireland A."/>
            <person name="Larimer J."/>
            <person name="McCowan C."/>
            <person name="Murphy C."/>
            <person name="Pearson M."/>
            <person name="Poon T.W."/>
            <person name="Priest M."/>
            <person name="Roberts A."/>
            <person name="Saif S."/>
            <person name="Shea T."/>
            <person name="Sisk P."/>
            <person name="Sykes S."/>
            <person name="Wortman J."/>
            <person name="Nusbaum C."/>
            <person name="Birren B."/>
        </authorList>
    </citation>
    <scope>NUCLEOTIDE SEQUENCE [LARGE SCALE GENOMIC DNA]</scope>
    <source>
        <strain evidence="2 3">CBS 114405</strain>
    </source>
</reference>
<organism evidence="2 3">
    <name type="scientific">Cladophialophora yegresii CBS 114405</name>
    <dbReference type="NCBI Taxonomy" id="1182544"/>
    <lineage>
        <taxon>Eukaryota</taxon>
        <taxon>Fungi</taxon>
        <taxon>Dikarya</taxon>
        <taxon>Ascomycota</taxon>
        <taxon>Pezizomycotina</taxon>
        <taxon>Eurotiomycetes</taxon>
        <taxon>Chaetothyriomycetidae</taxon>
        <taxon>Chaetothyriales</taxon>
        <taxon>Herpotrichiellaceae</taxon>
        <taxon>Cladophialophora</taxon>
    </lineage>
</organism>
<feature type="compositionally biased region" description="Polar residues" evidence="1">
    <location>
        <begin position="856"/>
        <end position="867"/>
    </location>
</feature>
<dbReference type="Proteomes" id="UP000019473">
    <property type="component" value="Unassembled WGS sequence"/>
</dbReference>